<reference evidence="1" key="1">
    <citation type="submission" date="2020-01" db="EMBL/GenBank/DDBJ databases">
        <authorList>
            <person name="Meier V. D."/>
            <person name="Meier V D."/>
        </authorList>
    </citation>
    <scope>NUCLEOTIDE SEQUENCE</scope>
    <source>
        <strain evidence="1">HLG_WM_MAG_04</strain>
    </source>
</reference>
<sequence length="109" mass="12250">MLKMINRNLVLVGASVLLFSACSSKEATMGEMMMNSATLVEKDVKLKKELSAQWAKGSKLVKTGKEQVEEGEDLIDDGEKNIKKGESLMKESESKFKEKFPNTLLKKWH</sequence>
<protein>
    <recommendedName>
        <fullName evidence="2">Lipoprotein</fullName>
    </recommendedName>
</protein>
<organism evidence="1">
    <name type="scientific">uncultured Sulfurovum sp</name>
    <dbReference type="NCBI Taxonomy" id="269237"/>
    <lineage>
        <taxon>Bacteria</taxon>
        <taxon>Pseudomonadati</taxon>
        <taxon>Campylobacterota</taxon>
        <taxon>Epsilonproteobacteria</taxon>
        <taxon>Campylobacterales</taxon>
        <taxon>Sulfurovaceae</taxon>
        <taxon>Sulfurovum</taxon>
        <taxon>environmental samples</taxon>
    </lineage>
</organism>
<dbReference type="AlphaFoldDB" id="A0A6S6T4D8"/>
<gene>
    <name evidence="1" type="ORF">HELGO_WM17779</name>
</gene>
<evidence type="ECO:0000313" key="1">
    <source>
        <dbReference type="EMBL" id="CAA6810320.1"/>
    </source>
</evidence>
<name>A0A6S6T4D8_9BACT</name>
<accession>A0A6S6T4D8</accession>
<dbReference type="PROSITE" id="PS51257">
    <property type="entry name" value="PROKAR_LIPOPROTEIN"/>
    <property type="match status" value="1"/>
</dbReference>
<evidence type="ECO:0008006" key="2">
    <source>
        <dbReference type="Google" id="ProtNLM"/>
    </source>
</evidence>
<proteinExistence type="predicted"/>
<dbReference type="EMBL" id="CACVAX010000029">
    <property type="protein sequence ID" value="CAA6810320.1"/>
    <property type="molecule type" value="Genomic_DNA"/>
</dbReference>